<dbReference type="InterPro" id="IPR026325">
    <property type="entry name" value="DUF932"/>
</dbReference>
<proteinExistence type="predicted"/>
<dbReference type="InterPro" id="IPR017686">
    <property type="entry name" value="Phg/plasmid-like_prot"/>
</dbReference>
<sequence length="398" mass="44806">MGAETMEWYNNFCLIGHTNQRGKSWHYMESMQGEEPNHYPEGIPYDDVVRRLFNWKPMLTRTANMIPCELLRDEAGQPLTDDQGRRRYEPEPSVWVQRMDSNGNPVFHEGRPVNVPMKLVEVHDKRGLVRSDNYLELGHPGKNYKIHDYEEWLLQLLSNVIGDTLDIWSAILLRNGAQACVQVALPETAHDSTTGMDFVPYVHCYTSLDSSLATTFAGQTLLIVCDNTMTAANARAAKAGRQYKARHTSGSLETHKISEVRQALSIIHQTADSSMEFFHKLAAIEVPNKKWIEVLDIIIPPGDPNKDSTRTVRGRESKREHLNSVYQSDPMANTWKGTGLGVVQAINTYATHYAPLRGRSRVQGNAAKLVDGEFAKVDSKSVQALAQVMDMPELLTTN</sequence>
<reference evidence="1 2" key="1">
    <citation type="submission" date="2015-08" db="EMBL/GenBank/DDBJ databases">
        <authorList>
            <person name="Adams C.A."/>
            <person name="Ardeshna N.S."/>
            <person name="Badithe A.V."/>
            <person name="Badrani J.H."/>
            <person name="Birkholz E.A."/>
            <person name="Butler M."/>
            <person name="Chu A."/>
            <person name="Farmer C.N."/>
            <person name="Frischer G.M."/>
            <person name="Hsieh L.Y."/>
            <person name="Jackson K.B."/>
            <person name="Kagy D.N."/>
            <person name="Kendall J.C."/>
            <person name="Lin C.Y."/>
            <person name="Morgan M.N."/>
            <person name="Nachnani R."/>
            <person name="Nadeau S.M."/>
            <person name="Parikh M."/>
            <person name="Perez M.V."/>
            <person name="Peters C.E."/>
            <person name="Pogliano J."/>
            <person name="Popescu N.I."/>
            <person name="Shiao R."/>
            <person name="Song C.L."/>
            <person name="Ting J.M."/>
            <person name="Udani D.R."/>
            <person name="Waller L.B."/>
            <person name="Wang A.Y."/>
            <person name="Wu C.E."/>
            <person name="Yang A.B."/>
            <person name="Yao J."/>
            <person name="Zhang B.H."/>
            <person name="Anders K.R."/>
            <person name="Bradley K.W."/>
            <person name="Asai D.J."/>
            <person name="Bowman C.A."/>
            <person name="Russell D.A."/>
            <person name="Pope W.H."/>
            <person name="Jacobs-Sera D."/>
            <person name="Hendrix R.W."/>
            <person name="Hatfull G.F."/>
        </authorList>
    </citation>
    <scope>NUCLEOTIDE SEQUENCE [LARGE SCALE GENOMIC DNA]</scope>
</reference>
<dbReference type="EMBL" id="KT591076">
    <property type="protein sequence ID" value="AMB17274.1"/>
    <property type="molecule type" value="Genomic_DNA"/>
</dbReference>
<evidence type="ECO:0008006" key="3">
    <source>
        <dbReference type="Google" id="ProtNLM"/>
    </source>
</evidence>
<accession>A0A0Y0A8Y8</accession>
<evidence type="ECO:0000313" key="1">
    <source>
        <dbReference type="EMBL" id="AMB17274.1"/>
    </source>
</evidence>
<gene>
    <name evidence="1" type="ORF">SEA_WEISS13_60</name>
</gene>
<name>A0A0Y0A8Y8_9CAUD</name>
<protein>
    <recommendedName>
        <fullName evidence="3">DUF932 domain-containing protein</fullName>
    </recommendedName>
</protein>
<dbReference type="Proteomes" id="UP000224265">
    <property type="component" value="Segment"/>
</dbReference>
<dbReference type="Pfam" id="PF06067">
    <property type="entry name" value="DUF932"/>
    <property type="match status" value="1"/>
</dbReference>
<evidence type="ECO:0000313" key="2">
    <source>
        <dbReference type="Proteomes" id="UP000224265"/>
    </source>
</evidence>
<organism evidence="1 2">
    <name type="scientific">Mycobacterium phage Weiss13</name>
    <dbReference type="NCBI Taxonomy" id="1784843"/>
    <lineage>
        <taxon>Viruses</taxon>
        <taxon>Duplodnaviria</taxon>
        <taxon>Heunggongvirae</taxon>
        <taxon>Uroviricota</taxon>
        <taxon>Caudoviricetes</taxon>
        <taxon>Papyrusvirus</taxon>
        <taxon>Papyrusvirus send513</taxon>
    </lineage>
</organism>
<dbReference type="NCBIfam" id="TIGR03299">
    <property type="entry name" value="LGT_TIGR03299"/>
    <property type="match status" value="1"/>
</dbReference>